<dbReference type="InterPro" id="IPR007627">
    <property type="entry name" value="RNA_pol_sigma70_r2"/>
</dbReference>
<dbReference type="NCBIfam" id="TIGR02937">
    <property type="entry name" value="sigma70-ECF"/>
    <property type="match status" value="1"/>
</dbReference>
<dbReference type="InterPro" id="IPR013324">
    <property type="entry name" value="RNA_pol_sigma_r3/r4-like"/>
</dbReference>
<dbReference type="Gene3D" id="1.10.10.10">
    <property type="entry name" value="Winged helix-like DNA-binding domain superfamily/Winged helix DNA-binding domain"/>
    <property type="match status" value="1"/>
</dbReference>
<protein>
    <submittedName>
        <fullName evidence="9">RNA polymerase sigma-70 factor (ECF subfamily)</fullName>
    </submittedName>
</protein>
<dbReference type="InterPro" id="IPR036388">
    <property type="entry name" value="WH-like_DNA-bd_sf"/>
</dbReference>
<evidence type="ECO:0000256" key="4">
    <source>
        <dbReference type="ARBA" id="ARBA00023125"/>
    </source>
</evidence>
<evidence type="ECO:0000256" key="3">
    <source>
        <dbReference type="ARBA" id="ARBA00023082"/>
    </source>
</evidence>
<dbReference type="InterPro" id="IPR014284">
    <property type="entry name" value="RNA_pol_sigma-70_dom"/>
</dbReference>
<keyword evidence="2" id="KW-0805">Transcription regulation</keyword>
<keyword evidence="10" id="KW-1185">Reference proteome</keyword>
<comment type="caution">
    <text evidence="9">The sequence shown here is derived from an EMBL/GenBank/DDBJ whole genome shotgun (WGS) entry which is preliminary data.</text>
</comment>
<evidence type="ECO:0000313" key="9">
    <source>
        <dbReference type="EMBL" id="MDQ0438541.1"/>
    </source>
</evidence>
<evidence type="ECO:0000313" key="10">
    <source>
        <dbReference type="Proteomes" id="UP001241603"/>
    </source>
</evidence>
<keyword evidence="5" id="KW-0804">Transcription</keyword>
<evidence type="ECO:0000256" key="5">
    <source>
        <dbReference type="ARBA" id="ARBA00023163"/>
    </source>
</evidence>
<reference evidence="9 10" key="1">
    <citation type="submission" date="2023-07" db="EMBL/GenBank/DDBJ databases">
        <title>Genomic Encyclopedia of Type Strains, Phase IV (KMG-IV): sequencing the most valuable type-strain genomes for metagenomic binning, comparative biology and taxonomic classification.</title>
        <authorList>
            <person name="Goeker M."/>
        </authorList>
    </citation>
    <scope>NUCLEOTIDE SEQUENCE [LARGE SCALE GENOMIC DNA]</scope>
    <source>
        <strain evidence="9 10">B6-8</strain>
    </source>
</reference>
<dbReference type="Gene3D" id="1.10.1740.10">
    <property type="match status" value="1"/>
</dbReference>
<evidence type="ECO:0000259" key="8">
    <source>
        <dbReference type="Pfam" id="PF08281"/>
    </source>
</evidence>
<keyword evidence="4" id="KW-0238">DNA-binding</keyword>
<dbReference type="Pfam" id="PF08281">
    <property type="entry name" value="Sigma70_r4_2"/>
    <property type="match status" value="1"/>
</dbReference>
<gene>
    <name evidence="9" type="ORF">QO014_002936</name>
</gene>
<dbReference type="InterPro" id="IPR013249">
    <property type="entry name" value="RNA_pol_sigma70_r4_t2"/>
</dbReference>
<dbReference type="SUPFAM" id="SSF88659">
    <property type="entry name" value="Sigma3 and sigma4 domains of RNA polymerase sigma factors"/>
    <property type="match status" value="1"/>
</dbReference>
<evidence type="ECO:0000256" key="6">
    <source>
        <dbReference type="SAM" id="MobiDB-lite"/>
    </source>
</evidence>
<name>A0ABU0H8A3_9HYPH</name>
<dbReference type="RefSeq" id="WP_266349450.1">
    <property type="nucleotide sequence ID" value="NZ_JAPKNG010000004.1"/>
</dbReference>
<dbReference type="EMBL" id="JAUSVO010000004">
    <property type="protein sequence ID" value="MDQ0438541.1"/>
    <property type="molecule type" value="Genomic_DNA"/>
</dbReference>
<feature type="domain" description="RNA polymerase sigma-70 region 2" evidence="7">
    <location>
        <begin position="57"/>
        <end position="124"/>
    </location>
</feature>
<evidence type="ECO:0000256" key="2">
    <source>
        <dbReference type="ARBA" id="ARBA00023015"/>
    </source>
</evidence>
<dbReference type="Pfam" id="PF04542">
    <property type="entry name" value="Sigma70_r2"/>
    <property type="match status" value="1"/>
</dbReference>
<dbReference type="InterPro" id="IPR013325">
    <property type="entry name" value="RNA_pol_sigma_r2"/>
</dbReference>
<sequence length="224" mass="24398">MMLEMVRLGTRASLTHLLIVDVTNRGRNLAEPTPSADPDAPVVARLIAGDETALGELMKRHGGRLRQIALRMTGRSDDAEDIVQDAFVAVWRRAGALKVDGAPFGAYLTRTVVNRCIDKARREKLRRMIGLDSTPEPEDQTPGADQAVASRSEMAAVAQDLRALPARQRAAILLVSTQEHGVGEVAQIMGLSVGAVEQLLVRARRTLRNRAFERMNSKEEATGA</sequence>
<dbReference type="Proteomes" id="UP001241603">
    <property type="component" value="Unassembled WGS sequence"/>
</dbReference>
<proteinExistence type="inferred from homology"/>
<evidence type="ECO:0000259" key="7">
    <source>
        <dbReference type="Pfam" id="PF04542"/>
    </source>
</evidence>
<accession>A0ABU0H8A3</accession>
<dbReference type="PANTHER" id="PTHR43133">
    <property type="entry name" value="RNA POLYMERASE ECF-TYPE SIGMA FACTO"/>
    <property type="match status" value="1"/>
</dbReference>
<keyword evidence="3" id="KW-0731">Sigma factor</keyword>
<dbReference type="SUPFAM" id="SSF88946">
    <property type="entry name" value="Sigma2 domain of RNA polymerase sigma factors"/>
    <property type="match status" value="1"/>
</dbReference>
<dbReference type="PANTHER" id="PTHR43133:SF8">
    <property type="entry name" value="RNA POLYMERASE SIGMA FACTOR HI_1459-RELATED"/>
    <property type="match status" value="1"/>
</dbReference>
<dbReference type="InterPro" id="IPR039425">
    <property type="entry name" value="RNA_pol_sigma-70-like"/>
</dbReference>
<comment type="similarity">
    <text evidence="1">Belongs to the sigma-70 factor family. ECF subfamily.</text>
</comment>
<organism evidence="9 10">
    <name type="scientific">Kaistia dalseonensis</name>
    <dbReference type="NCBI Taxonomy" id="410840"/>
    <lineage>
        <taxon>Bacteria</taxon>
        <taxon>Pseudomonadati</taxon>
        <taxon>Pseudomonadota</taxon>
        <taxon>Alphaproteobacteria</taxon>
        <taxon>Hyphomicrobiales</taxon>
        <taxon>Kaistiaceae</taxon>
        <taxon>Kaistia</taxon>
    </lineage>
</organism>
<dbReference type="CDD" id="cd06171">
    <property type="entry name" value="Sigma70_r4"/>
    <property type="match status" value="1"/>
</dbReference>
<evidence type="ECO:0000256" key="1">
    <source>
        <dbReference type="ARBA" id="ARBA00010641"/>
    </source>
</evidence>
<feature type="region of interest" description="Disordered" evidence="6">
    <location>
        <begin position="130"/>
        <end position="151"/>
    </location>
</feature>
<feature type="domain" description="RNA polymerase sigma factor 70 region 4 type 2" evidence="8">
    <location>
        <begin position="161"/>
        <end position="207"/>
    </location>
</feature>